<accession>A0ABY1RGI6</accession>
<feature type="compositionally biased region" description="Low complexity" evidence="2">
    <location>
        <begin position="626"/>
        <end position="639"/>
    </location>
</feature>
<feature type="coiled-coil region" evidence="1">
    <location>
        <begin position="564"/>
        <end position="607"/>
    </location>
</feature>
<evidence type="ECO:0000256" key="2">
    <source>
        <dbReference type="SAM" id="MobiDB-lite"/>
    </source>
</evidence>
<dbReference type="Gene3D" id="3.40.50.300">
    <property type="entry name" value="P-loop containing nucleotide triphosphate hydrolases"/>
    <property type="match status" value="2"/>
</dbReference>
<organism evidence="4 5">
    <name type="scientific">Plantibacter elymi</name>
    <name type="common">nom. nud.</name>
    <dbReference type="NCBI Taxonomy" id="199708"/>
    <lineage>
        <taxon>Bacteria</taxon>
        <taxon>Bacillati</taxon>
        <taxon>Actinomycetota</taxon>
        <taxon>Actinomycetes</taxon>
        <taxon>Micrococcales</taxon>
        <taxon>Microbacteriaceae</taxon>
        <taxon>Plantibacter</taxon>
    </lineage>
</organism>
<comment type="caution">
    <text evidence="4">The sequence shown here is derived from an EMBL/GenBank/DDBJ whole genome shotgun (WGS) entry which is preliminary data.</text>
</comment>
<dbReference type="InterPro" id="IPR027417">
    <property type="entry name" value="P-loop_NTPase"/>
</dbReference>
<proteinExistence type="predicted"/>
<protein>
    <recommendedName>
        <fullName evidence="3">Helicase HerA-like C-terminal domain-containing protein</fullName>
    </recommendedName>
</protein>
<dbReference type="PANTHER" id="PTHR30121:SF6">
    <property type="entry name" value="SLR6007 PROTEIN"/>
    <property type="match status" value="1"/>
</dbReference>
<keyword evidence="5" id="KW-1185">Reference proteome</keyword>
<dbReference type="PANTHER" id="PTHR30121">
    <property type="entry name" value="UNCHARACTERIZED PROTEIN YJGR-RELATED"/>
    <property type="match status" value="1"/>
</dbReference>
<sequence length="670" mass="69075">MTPSDAASDPQIAALQAAAAHAQAELEAAQAQAALAAAKVKAAEAAAALAGAGITASGGATGMVSQVEPAASDSASDAAAAEAPADVPTDDAVGADTSSTAPSSSSGDGATGTDDLSADTIGLGPLGLDDVLKIRDGYLVHGPALEMGALVNGEPVPGVQVRIPLSVMNRHGLVAGATGTGKTRTLQGLVEQLSAAGVPVFAADIKGDLSGIATPGESNEKLLDRTRGIGQDWTPAATPTEYFALGGVGKGVPIRATIAAFGPLLLSKVLGLNATQESSLGLVFHYADKAGLPLLDLSDLRAVLTYLASDDGKGELQELGGLSGATVGVILRELITFADQGADVFFGEPEIDTADFIRLDPSGKGIVSLLEVPGVQNQPALYSTFLMWLLADLFNTLPEVGDPEKPKLVFFFDEAHLLFRDASKDFLAQITQTVRLIRSKGVGIFFVTQTPKDVPGEVLAQLGSRVQHALRAFTPDDAKALKATVSTYPTSGYELGEVLTSLGTGEAVVTVMNEKGAPSPVAWTRLRAPQGLMSPSADTAIDAAIAASPLLARYGTPVDRESAREILTAKLEEANQAALAAEAELERQRIAAELAKQQAAADKAQAAAQKKADAEYERLLRKTAGTTRRTSTRSSSTSSKSPLEEILGSKATRSILTGVVEGIFGTRRRR</sequence>
<reference evidence="4 5" key="1">
    <citation type="submission" date="2017-04" db="EMBL/GenBank/DDBJ databases">
        <authorList>
            <person name="Varghese N."/>
            <person name="Submissions S."/>
        </authorList>
    </citation>
    <scope>NUCLEOTIDE SEQUENCE [LARGE SCALE GENOMIC DNA]</scope>
    <source>
        <strain evidence="4 5">VKM Ac-1784</strain>
    </source>
</reference>
<feature type="region of interest" description="Disordered" evidence="2">
    <location>
        <begin position="68"/>
        <end position="113"/>
    </location>
</feature>
<name>A0ABY1RGI6_9MICO</name>
<dbReference type="InterPro" id="IPR051162">
    <property type="entry name" value="T4SS_component"/>
</dbReference>
<feature type="region of interest" description="Disordered" evidence="2">
    <location>
        <begin position="619"/>
        <end position="646"/>
    </location>
</feature>
<dbReference type="EMBL" id="FXWJ01000005">
    <property type="protein sequence ID" value="SMQ73732.1"/>
    <property type="molecule type" value="Genomic_DNA"/>
</dbReference>
<keyword evidence="1" id="KW-0175">Coiled coil</keyword>
<dbReference type="Proteomes" id="UP000194464">
    <property type="component" value="Unassembled WGS sequence"/>
</dbReference>
<feature type="coiled-coil region" evidence="1">
    <location>
        <begin position="12"/>
        <end position="46"/>
    </location>
</feature>
<dbReference type="RefSeq" id="WP_086474996.1">
    <property type="nucleotide sequence ID" value="NZ_FXWJ01000005.1"/>
</dbReference>
<dbReference type="SUPFAM" id="SSF52540">
    <property type="entry name" value="P-loop containing nucleoside triphosphate hydrolases"/>
    <property type="match status" value="1"/>
</dbReference>
<evidence type="ECO:0000313" key="4">
    <source>
        <dbReference type="EMBL" id="SMQ73732.1"/>
    </source>
</evidence>
<dbReference type="Pfam" id="PF05872">
    <property type="entry name" value="HerA_C"/>
    <property type="match status" value="1"/>
</dbReference>
<feature type="domain" description="Helicase HerA-like C-terminal" evidence="3">
    <location>
        <begin position="156"/>
        <end position="625"/>
    </location>
</feature>
<dbReference type="InterPro" id="IPR033186">
    <property type="entry name" value="HerA_C"/>
</dbReference>
<gene>
    <name evidence="4" type="ORF">SAMN06295909_3427</name>
</gene>
<evidence type="ECO:0000313" key="5">
    <source>
        <dbReference type="Proteomes" id="UP000194464"/>
    </source>
</evidence>
<evidence type="ECO:0000256" key="1">
    <source>
        <dbReference type="SAM" id="Coils"/>
    </source>
</evidence>
<evidence type="ECO:0000259" key="3">
    <source>
        <dbReference type="Pfam" id="PF05872"/>
    </source>
</evidence>